<organism evidence="1 2">
    <name type="scientific">Rubritalea halochordaticola</name>
    <dbReference type="NCBI Taxonomy" id="714537"/>
    <lineage>
        <taxon>Bacteria</taxon>
        <taxon>Pseudomonadati</taxon>
        <taxon>Verrucomicrobiota</taxon>
        <taxon>Verrucomicrobiia</taxon>
        <taxon>Verrucomicrobiales</taxon>
        <taxon>Rubritaleaceae</taxon>
        <taxon>Rubritalea</taxon>
    </lineage>
</organism>
<name>A0ABP9UX68_9BACT</name>
<evidence type="ECO:0000313" key="1">
    <source>
        <dbReference type="EMBL" id="GAA5494818.1"/>
    </source>
</evidence>
<evidence type="ECO:0008006" key="3">
    <source>
        <dbReference type="Google" id="ProtNLM"/>
    </source>
</evidence>
<gene>
    <name evidence="1" type="ORF">Rhal01_00982</name>
</gene>
<accession>A0ABP9UX68</accession>
<evidence type="ECO:0000313" key="2">
    <source>
        <dbReference type="Proteomes" id="UP001424741"/>
    </source>
</evidence>
<sequence length="114" mass="13204">MTGCDEYLESYDHDELVDVEWQSTEDSRVTLLFDGKYCSYKNIPVSPEDHNKASTGRSSYLLLEGGPRDNAYIVVMDFNNYIYIRKSGSEVCLDLITESDEGHIRQYIEFKRVD</sequence>
<keyword evidence="2" id="KW-1185">Reference proteome</keyword>
<dbReference type="EMBL" id="BAABRL010000002">
    <property type="protein sequence ID" value="GAA5494818.1"/>
    <property type="molecule type" value="Genomic_DNA"/>
</dbReference>
<comment type="caution">
    <text evidence="1">The sequence shown here is derived from an EMBL/GenBank/DDBJ whole genome shotgun (WGS) entry which is preliminary data.</text>
</comment>
<dbReference type="Proteomes" id="UP001424741">
    <property type="component" value="Unassembled WGS sequence"/>
</dbReference>
<proteinExistence type="predicted"/>
<reference evidence="1 2" key="1">
    <citation type="submission" date="2024-02" db="EMBL/GenBank/DDBJ databases">
        <title>Rubritalea halochordaticola NBRC 107102.</title>
        <authorList>
            <person name="Ichikawa N."/>
            <person name="Katano-Makiyama Y."/>
            <person name="Hidaka K."/>
        </authorList>
    </citation>
    <scope>NUCLEOTIDE SEQUENCE [LARGE SCALE GENOMIC DNA]</scope>
    <source>
        <strain evidence="1 2">NBRC 107102</strain>
    </source>
</reference>
<protein>
    <recommendedName>
        <fullName evidence="3">Lipocalin-like domain-containing protein</fullName>
    </recommendedName>
</protein>